<dbReference type="GO" id="GO:0051287">
    <property type="term" value="F:NAD binding"/>
    <property type="evidence" value="ECO:0007669"/>
    <property type="project" value="InterPro"/>
</dbReference>
<reference evidence="8 9" key="1">
    <citation type="submission" date="2018-06" db="EMBL/GenBank/DDBJ databases">
        <authorList>
            <consortium name="Pathogen Informatics"/>
            <person name="Doyle S."/>
        </authorList>
    </citation>
    <scope>NUCLEOTIDE SEQUENCE [LARGE SCALE GENOMIC DNA]</scope>
    <source>
        <strain evidence="8 9">NCTC13316</strain>
    </source>
</reference>
<dbReference type="SMART" id="SM00859">
    <property type="entry name" value="Semialdhyde_dh"/>
    <property type="match status" value="1"/>
</dbReference>
<dbReference type="GO" id="GO:0003942">
    <property type="term" value="F:N-acetyl-gamma-glutamyl-phosphate reductase activity"/>
    <property type="evidence" value="ECO:0007669"/>
    <property type="project" value="UniProtKB-UniRule"/>
</dbReference>
<dbReference type="OrthoDB" id="9801289at2"/>
<dbReference type="CDD" id="cd23934">
    <property type="entry name" value="AGPR_1_C"/>
    <property type="match status" value="1"/>
</dbReference>
<dbReference type="SUPFAM" id="SSF51735">
    <property type="entry name" value="NAD(P)-binding Rossmann-fold domains"/>
    <property type="match status" value="1"/>
</dbReference>
<evidence type="ECO:0000256" key="4">
    <source>
        <dbReference type="ARBA" id="ARBA00023002"/>
    </source>
</evidence>
<dbReference type="InterPro" id="IPR036291">
    <property type="entry name" value="NAD(P)-bd_dom_sf"/>
</dbReference>
<organism evidence="8 9">
    <name type="scientific">Legionella busanensis</name>
    <dbReference type="NCBI Taxonomy" id="190655"/>
    <lineage>
        <taxon>Bacteria</taxon>
        <taxon>Pseudomonadati</taxon>
        <taxon>Pseudomonadota</taxon>
        <taxon>Gammaproteobacteria</taxon>
        <taxon>Legionellales</taxon>
        <taxon>Legionellaceae</taxon>
        <taxon>Legionella</taxon>
    </lineage>
</organism>
<dbReference type="CDD" id="cd17895">
    <property type="entry name" value="AGPR_1_N"/>
    <property type="match status" value="1"/>
</dbReference>
<dbReference type="NCBIfam" id="TIGR01850">
    <property type="entry name" value="argC"/>
    <property type="match status" value="1"/>
</dbReference>
<keyword evidence="4 5" id="KW-0560">Oxidoreductase</keyword>
<feature type="domain" description="Semialdehyde dehydrogenase NAD-binding" evidence="7">
    <location>
        <begin position="6"/>
        <end position="143"/>
    </location>
</feature>
<evidence type="ECO:0000256" key="5">
    <source>
        <dbReference type="HAMAP-Rule" id="MF_00150"/>
    </source>
</evidence>
<dbReference type="RefSeq" id="WP_115331077.1">
    <property type="nucleotide sequence ID" value="NZ_CAAAHP010000001.1"/>
</dbReference>
<dbReference type="GO" id="GO:0006526">
    <property type="term" value="P:L-arginine biosynthetic process"/>
    <property type="evidence" value="ECO:0007669"/>
    <property type="project" value="UniProtKB-UniRule"/>
</dbReference>
<evidence type="ECO:0000256" key="6">
    <source>
        <dbReference type="PROSITE-ProRule" id="PRU10010"/>
    </source>
</evidence>
<dbReference type="PANTHER" id="PTHR32338:SF10">
    <property type="entry name" value="N-ACETYL-GAMMA-GLUTAMYL-PHOSPHATE REDUCTASE, CHLOROPLASTIC-RELATED"/>
    <property type="match status" value="1"/>
</dbReference>
<dbReference type="HAMAP" id="MF_00150">
    <property type="entry name" value="ArgC_type1"/>
    <property type="match status" value="1"/>
</dbReference>
<dbReference type="SUPFAM" id="SSF55347">
    <property type="entry name" value="Glyceraldehyde-3-phosphate dehydrogenase-like, C-terminal domain"/>
    <property type="match status" value="1"/>
</dbReference>
<evidence type="ECO:0000256" key="1">
    <source>
        <dbReference type="ARBA" id="ARBA00022571"/>
    </source>
</evidence>
<comment type="similarity">
    <text evidence="5">Belongs to the NAGSA dehydrogenase family. Type 1 subfamily.</text>
</comment>
<evidence type="ECO:0000313" key="9">
    <source>
        <dbReference type="Proteomes" id="UP000254794"/>
    </source>
</evidence>
<sequence length="355" mass="38901">MNSIINVAIAGIQGYSGQVLMQLVANHPYLNLVAAFSRQTQFELYQQLPALKQQNIPVYSYEFIKQHAEKIDVLFLATPASVSIEIAAVLTNRDICIIDLSGGFRLSEQQFLTWYGLKHTAPSLITKACYGLTPWVTSQTNHQLIANPGCYATCILLSLIPLLKAEILNQDTLIIDAKSGVSGSGKQLAPHLMFCEMANNFLPYKIGKHQHIPEIEKALKAIAGKDVAIRLTTSLLPLMRGIAITIYGQAQAGLTDADLTQLMNQAYHDAYHAYPFVYYQALGQETIDNQFILSLNQVIGTPNCHIGFFVQDGQITLFASLDNLLKGAASQAIENLNAVFNLPLHTGLLSLQGGL</sequence>
<protein>
    <recommendedName>
        <fullName evidence="5">N-acetyl-gamma-glutamyl-phosphate reductase</fullName>
        <shortName evidence="5">AGPR</shortName>
        <ecNumber evidence="5">1.2.1.38</ecNumber>
    </recommendedName>
    <alternativeName>
        <fullName evidence="5">N-acetyl-glutamate semialdehyde dehydrogenase</fullName>
        <shortName evidence="5">NAGSA dehydrogenase</shortName>
    </alternativeName>
</protein>
<dbReference type="InterPro" id="IPR000534">
    <property type="entry name" value="Semialdehyde_DH_NAD-bd"/>
</dbReference>
<dbReference type="GO" id="GO:0005737">
    <property type="term" value="C:cytoplasm"/>
    <property type="evidence" value="ECO:0007669"/>
    <property type="project" value="UniProtKB-SubCell"/>
</dbReference>
<dbReference type="AlphaFoldDB" id="A0A378JL31"/>
<dbReference type="Gene3D" id="3.40.50.720">
    <property type="entry name" value="NAD(P)-binding Rossmann-like Domain"/>
    <property type="match status" value="1"/>
</dbReference>
<dbReference type="UniPathway" id="UPA00068">
    <property type="reaction ID" value="UER00108"/>
</dbReference>
<dbReference type="InterPro" id="IPR050085">
    <property type="entry name" value="AGPR"/>
</dbReference>
<evidence type="ECO:0000313" key="8">
    <source>
        <dbReference type="EMBL" id="STX51441.1"/>
    </source>
</evidence>
<proteinExistence type="inferred from homology"/>
<dbReference type="PROSITE" id="PS01224">
    <property type="entry name" value="ARGC"/>
    <property type="match status" value="1"/>
</dbReference>
<dbReference type="EMBL" id="UGOD01000001">
    <property type="protein sequence ID" value="STX51441.1"/>
    <property type="molecule type" value="Genomic_DNA"/>
</dbReference>
<dbReference type="InterPro" id="IPR023013">
    <property type="entry name" value="AGPR_AS"/>
</dbReference>
<name>A0A378JL31_9GAMM</name>
<accession>A0A378JL31</accession>
<keyword evidence="9" id="KW-1185">Reference proteome</keyword>
<evidence type="ECO:0000256" key="3">
    <source>
        <dbReference type="ARBA" id="ARBA00022857"/>
    </source>
</evidence>
<comment type="subcellular location">
    <subcellularLocation>
        <location evidence="5">Cytoplasm</location>
    </subcellularLocation>
</comment>
<dbReference type="InterPro" id="IPR000706">
    <property type="entry name" value="AGPR_type-1"/>
</dbReference>
<keyword evidence="2 5" id="KW-0028">Amino-acid biosynthesis</keyword>
<feature type="active site" evidence="5 6">
    <location>
        <position position="150"/>
    </location>
</feature>
<evidence type="ECO:0000256" key="2">
    <source>
        <dbReference type="ARBA" id="ARBA00022605"/>
    </source>
</evidence>
<keyword evidence="1 5" id="KW-0055">Arginine biosynthesis</keyword>
<dbReference type="Pfam" id="PF01118">
    <property type="entry name" value="Semialdhyde_dh"/>
    <property type="match status" value="1"/>
</dbReference>
<keyword evidence="3 5" id="KW-0521">NADP</keyword>
<evidence type="ECO:0000259" key="7">
    <source>
        <dbReference type="SMART" id="SM00859"/>
    </source>
</evidence>
<keyword evidence="5" id="KW-0963">Cytoplasm</keyword>
<dbReference type="InterPro" id="IPR058924">
    <property type="entry name" value="AGPR_dimerisation_dom"/>
</dbReference>
<dbReference type="Gene3D" id="3.30.360.10">
    <property type="entry name" value="Dihydrodipicolinate Reductase, domain 2"/>
    <property type="match status" value="1"/>
</dbReference>
<dbReference type="GO" id="GO:0070401">
    <property type="term" value="F:NADP+ binding"/>
    <property type="evidence" value="ECO:0007669"/>
    <property type="project" value="InterPro"/>
</dbReference>
<dbReference type="PANTHER" id="PTHR32338">
    <property type="entry name" value="N-ACETYL-GAMMA-GLUTAMYL-PHOSPHATE REDUCTASE, CHLOROPLASTIC-RELATED-RELATED"/>
    <property type="match status" value="1"/>
</dbReference>
<dbReference type="Proteomes" id="UP000254794">
    <property type="component" value="Unassembled WGS sequence"/>
</dbReference>
<dbReference type="EC" id="1.2.1.38" evidence="5"/>
<comment type="pathway">
    <text evidence="5">Amino-acid biosynthesis; L-arginine biosynthesis; N(2)-acetyl-L-ornithine from L-glutamate: step 3/4.</text>
</comment>
<dbReference type="Pfam" id="PF22698">
    <property type="entry name" value="Semialdhyde_dhC_1"/>
    <property type="match status" value="1"/>
</dbReference>
<comment type="function">
    <text evidence="5">Catalyzes the NADPH-dependent reduction of N-acetyl-5-glutamyl phosphate to yield N-acetyl-L-glutamate 5-semialdehyde.</text>
</comment>
<comment type="catalytic activity">
    <reaction evidence="5">
        <text>N-acetyl-L-glutamate 5-semialdehyde + phosphate + NADP(+) = N-acetyl-L-glutamyl 5-phosphate + NADPH + H(+)</text>
        <dbReference type="Rhea" id="RHEA:21588"/>
        <dbReference type="ChEBI" id="CHEBI:15378"/>
        <dbReference type="ChEBI" id="CHEBI:29123"/>
        <dbReference type="ChEBI" id="CHEBI:43474"/>
        <dbReference type="ChEBI" id="CHEBI:57783"/>
        <dbReference type="ChEBI" id="CHEBI:57936"/>
        <dbReference type="ChEBI" id="CHEBI:58349"/>
        <dbReference type="EC" id="1.2.1.38"/>
    </reaction>
</comment>
<gene>
    <name evidence="5 8" type="primary">argC</name>
    <name evidence="8" type="ORF">NCTC13316_01536</name>
</gene>